<comment type="caution">
    <text evidence="2">The sequence shown here is derived from an EMBL/GenBank/DDBJ whole genome shotgun (WGS) entry which is preliminary data.</text>
</comment>
<reference evidence="2" key="1">
    <citation type="submission" date="2016-03" db="EMBL/GenBank/DDBJ databases">
        <title>Sphingomonas melonis TY, whole genome shotgun sequencing.</title>
        <authorList>
            <person name="Wang H."/>
            <person name="Zhu P."/>
        </authorList>
    </citation>
    <scope>NUCLEOTIDE SEQUENCE [LARGE SCALE GENOMIC DNA]</scope>
    <source>
        <strain evidence="2">TY</strain>
    </source>
</reference>
<gene>
    <name evidence="2" type="ORF">AVM11_11545</name>
</gene>
<dbReference type="RefSeq" id="WP_062125962.1">
    <property type="nucleotide sequence ID" value="NZ_CP017578.1"/>
</dbReference>
<feature type="domain" description="Conserved hypothetical protein CHP02391" evidence="1">
    <location>
        <begin position="121"/>
        <end position="232"/>
    </location>
</feature>
<accession>A0A175XYJ5</accession>
<dbReference type="Pfam" id="PF09509">
    <property type="entry name" value="Hypoth_Ymh"/>
    <property type="match status" value="1"/>
</dbReference>
<protein>
    <recommendedName>
        <fullName evidence="1">Conserved hypothetical protein CHP02391 domain-containing protein</fullName>
    </recommendedName>
</protein>
<sequence>MWRGITPDEQPASPVPENDVLLALQPAEVAEYLLRYLDGLPYTGRHAQVNILGGFDETAGSEIGQAIAEAWAWAEAQGLLVPSAGNRSVGVVELSRRAEALLRDDGFAKHRQAAGLPRELLHPAIADKAWHHFIAGDYAVAVFAAFKALEIAVAEKSAIQRTGVALMRDAFHKQSGPLTDKALEDGEREAIGHLFAGAFGLFRNPVGHREVSYDGPIEPAEQLIVASHLMRIVDAAGA</sequence>
<name>A0A175XYJ5_9SPHN</name>
<evidence type="ECO:0000313" key="2">
    <source>
        <dbReference type="EMBL" id="KZB93502.1"/>
    </source>
</evidence>
<dbReference type="EMBL" id="LQCK02000068">
    <property type="protein sequence ID" value="KZB93502.1"/>
    <property type="molecule type" value="Genomic_DNA"/>
</dbReference>
<dbReference type="NCBIfam" id="TIGR02391">
    <property type="entry name" value="hypoth_ymh"/>
    <property type="match status" value="1"/>
</dbReference>
<evidence type="ECO:0000259" key="1">
    <source>
        <dbReference type="Pfam" id="PF09509"/>
    </source>
</evidence>
<dbReference type="Proteomes" id="UP000078460">
    <property type="component" value="Unassembled WGS sequence"/>
</dbReference>
<proteinExistence type="predicted"/>
<dbReference type="InterPro" id="IPR012654">
    <property type="entry name" value="CHP02391"/>
</dbReference>
<evidence type="ECO:0000313" key="3">
    <source>
        <dbReference type="Proteomes" id="UP000078460"/>
    </source>
</evidence>
<dbReference type="STRING" id="621456.BJP26_14350"/>
<organism evidence="2 3">
    <name type="scientific">Sphingomonas melonis TY</name>
    <dbReference type="NCBI Taxonomy" id="621456"/>
    <lineage>
        <taxon>Bacteria</taxon>
        <taxon>Pseudomonadati</taxon>
        <taxon>Pseudomonadota</taxon>
        <taxon>Alphaproteobacteria</taxon>
        <taxon>Sphingomonadales</taxon>
        <taxon>Sphingomonadaceae</taxon>
        <taxon>Sphingomonas</taxon>
    </lineage>
</organism>
<keyword evidence="3" id="KW-1185">Reference proteome</keyword>
<dbReference type="AlphaFoldDB" id="A0A175XYJ5"/>